<evidence type="ECO:0000259" key="8">
    <source>
        <dbReference type="PROSITE" id="PS50048"/>
    </source>
</evidence>
<dbReference type="RefSeq" id="XP_060282685.1">
    <property type="nucleotide sequence ID" value="XM_060421841.1"/>
</dbReference>
<dbReference type="InterPro" id="IPR036864">
    <property type="entry name" value="Zn2-C6_fun-type_DNA-bd_sf"/>
</dbReference>
<keyword evidence="6" id="KW-0539">Nucleus</keyword>
<feature type="domain" description="Zn(2)-C6 fungal-type" evidence="8">
    <location>
        <begin position="27"/>
        <end position="57"/>
    </location>
</feature>
<dbReference type="SUPFAM" id="SSF57701">
    <property type="entry name" value="Zn2/Cys6 DNA-binding domain"/>
    <property type="match status" value="1"/>
</dbReference>
<sequence length="585" mass="64728">MEQDQSTTVAGSLVCGEGRSGPRSRSGCWTCRTKKVKCDEQRPHCRRCTRLKLLCDYAPRTGGTGNLRLRLAKSRAWVVMGPSRPSAPGSPTTWAQQAASTRALVLPVQLPELPTCASSLELSSADHEAIRYYRTTFARIHHTKNPDYSLFSIIFNIAEREPIVMRVLLALGGRETEFRRKSSPAAEASPARWTPLQHYSAALRLMADAIGSGDNGGPLDTDVICAALYLMVLYEEKYGDAKCSGLSNHLAGAAMILKHRLQDLPRLITPASAGRKTKMVALARKCPSGTGGGGRMLSLVTARLLVWIAQKDSAASTFGVGGQLNATFHHLMAGMSPMEALESVHRFSNPLYRTMWADAYPQSELVDDVENRTVFEMLGECCQLRFMNAQLGSLNLDEARQRAPAVEAALRQVGQRYFDLLEVATELSTDTDNSHRLVANIRAIVPHYHAAVVEYLSMGLGGTNANVGEKEKEMDMEMDMEIGDLTRSTPHIRAIINLAFQAFKHQGDEAMVRIAWPLLIVGLETDDMLHRDWIVARFRGMCHLGQNLARAHKFLVETLQMQAQLGHRVSVRERFQSGEVELFVI</sequence>
<dbReference type="GO" id="GO:0000981">
    <property type="term" value="F:DNA-binding transcription factor activity, RNA polymerase II-specific"/>
    <property type="evidence" value="ECO:0007669"/>
    <property type="project" value="InterPro"/>
</dbReference>
<keyword evidence="2" id="KW-0862">Zinc</keyword>
<keyword evidence="10" id="KW-1185">Reference proteome</keyword>
<evidence type="ECO:0000256" key="2">
    <source>
        <dbReference type="ARBA" id="ARBA00022833"/>
    </source>
</evidence>
<keyword evidence="5" id="KW-0804">Transcription</keyword>
<feature type="region of interest" description="Disordered" evidence="7">
    <location>
        <begin position="1"/>
        <end position="27"/>
    </location>
</feature>
<dbReference type="Pfam" id="PF11951">
    <property type="entry name" value="Fungal_trans_2"/>
    <property type="match status" value="1"/>
</dbReference>
<protein>
    <submittedName>
        <fullName evidence="9">Sterol uptake control protein 2-like protein 4</fullName>
    </submittedName>
</protein>
<evidence type="ECO:0000256" key="7">
    <source>
        <dbReference type="SAM" id="MobiDB-lite"/>
    </source>
</evidence>
<dbReference type="GeneID" id="85305028"/>
<proteinExistence type="predicted"/>
<evidence type="ECO:0000313" key="10">
    <source>
        <dbReference type="Proteomes" id="UP001244011"/>
    </source>
</evidence>
<gene>
    <name evidence="9" type="ORF">QBC33DRAFT_101047</name>
</gene>
<dbReference type="CDD" id="cd00067">
    <property type="entry name" value="GAL4"/>
    <property type="match status" value="1"/>
</dbReference>
<evidence type="ECO:0000256" key="6">
    <source>
        <dbReference type="ARBA" id="ARBA00023242"/>
    </source>
</evidence>
<evidence type="ECO:0000256" key="1">
    <source>
        <dbReference type="ARBA" id="ARBA00004123"/>
    </source>
</evidence>
<organism evidence="9 10">
    <name type="scientific">Phialemonium atrogriseum</name>
    <dbReference type="NCBI Taxonomy" id="1093897"/>
    <lineage>
        <taxon>Eukaryota</taxon>
        <taxon>Fungi</taxon>
        <taxon>Dikarya</taxon>
        <taxon>Ascomycota</taxon>
        <taxon>Pezizomycotina</taxon>
        <taxon>Sordariomycetes</taxon>
        <taxon>Sordariomycetidae</taxon>
        <taxon>Cephalothecales</taxon>
        <taxon>Cephalothecaceae</taxon>
        <taxon>Phialemonium</taxon>
    </lineage>
</organism>
<reference evidence="9" key="1">
    <citation type="submission" date="2023-06" db="EMBL/GenBank/DDBJ databases">
        <title>Genome-scale phylogeny and comparative genomics of the fungal order Sordariales.</title>
        <authorList>
            <consortium name="Lawrence Berkeley National Laboratory"/>
            <person name="Hensen N."/>
            <person name="Bonometti L."/>
            <person name="Westerberg I."/>
            <person name="Brannstrom I.O."/>
            <person name="Guillou S."/>
            <person name="Cros-Aarteil S."/>
            <person name="Calhoun S."/>
            <person name="Haridas S."/>
            <person name="Kuo A."/>
            <person name="Mondo S."/>
            <person name="Pangilinan J."/>
            <person name="Riley R."/>
            <person name="Labutti K."/>
            <person name="Andreopoulos B."/>
            <person name="Lipzen A."/>
            <person name="Chen C."/>
            <person name="Yanf M."/>
            <person name="Daum C."/>
            <person name="Ng V."/>
            <person name="Clum A."/>
            <person name="Steindorff A."/>
            <person name="Ohm R."/>
            <person name="Martin F."/>
            <person name="Silar P."/>
            <person name="Natvig D."/>
            <person name="Lalanne C."/>
            <person name="Gautier V."/>
            <person name="Ament-Velasquez S.L."/>
            <person name="Kruys A."/>
            <person name="Hutchinson M.I."/>
            <person name="Powell A.J."/>
            <person name="Barry K."/>
            <person name="Miller A.N."/>
            <person name="Grigoriev I.V."/>
            <person name="Debuchy R."/>
            <person name="Gladieux P."/>
            <person name="Thoren M.H."/>
            <person name="Johannesson H."/>
        </authorList>
    </citation>
    <scope>NUCLEOTIDE SEQUENCE</scope>
    <source>
        <strain evidence="9">8032-3</strain>
    </source>
</reference>
<dbReference type="GO" id="GO:0005634">
    <property type="term" value="C:nucleus"/>
    <property type="evidence" value="ECO:0007669"/>
    <property type="project" value="UniProtKB-SubCell"/>
</dbReference>
<keyword evidence="4" id="KW-0238">DNA-binding</keyword>
<dbReference type="PANTHER" id="PTHR37534">
    <property type="entry name" value="TRANSCRIPTIONAL ACTIVATOR PROTEIN UGA3"/>
    <property type="match status" value="1"/>
</dbReference>
<dbReference type="EMBL" id="MU839011">
    <property type="protein sequence ID" value="KAK1766472.1"/>
    <property type="molecule type" value="Genomic_DNA"/>
</dbReference>
<dbReference type="InterPro" id="IPR001138">
    <property type="entry name" value="Zn2Cys6_DnaBD"/>
</dbReference>
<dbReference type="Proteomes" id="UP001244011">
    <property type="component" value="Unassembled WGS sequence"/>
</dbReference>
<evidence type="ECO:0000313" key="9">
    <source>
        <dbReference type="EMBL" id="KAK1766472.1"/>
    </source>
</evidence>
<keyword evidence="3" id="KW-0805">Transcription regulation</keyword>
<dbReference type="GO" id="GO:0008270">
    <property type="term" value="F:zinc ion binding"/>
    <property type="evidence" value="ECO:0007669"/>
    <property type="project" value="InterPro"/>
</dbReference>
<dbReference type="SMART" id="SM00066">
    <property type="entry name" value="GAL4"/>
    <property type="match status" value="1"/>
</dbReference>
<dbReference type="PROSITE" id="PS00463">
    <property type="entry name" value="ZN2_CY6_FUNGAL_1"/>
    <property type="match status" value="1"/>
</dbReference>
<dbReference type="GO" id="GO:0003677">
    <property type="term" value="F:DNA binding"/>
    <property type="evidence" value="ECO:0007669"/>
    <property type="project" value="UniProtKB-KW"/>
</dbReference>
<feature type="compositionally biased region" description="Polar residues" evidence="7">
    <location>
        <begin position="1"/>
        <end position="10"/>
    </location>
</feature>
<accession>A0AAJ0BZ14</accession>
<dbReference type="AlphaFoldDB" id="A0AAJ0BZ14"/>
<comment type="caution">
    <text evidence="9">The sequence shown here is derived from an EMBL/GenBank/DDBJ whole genome shotgun (WGS) entry which is preliminary data.</text>
</comment>
<evidence type="ECO:0000256" key="3">
    <source>
        <dbReference type="ARBA" id="ARBA00023015"/>
    </source>
</evidence>
<dbReference type="PANTHER" id="PTHR37534:SF46">
    <property type="entry name" value="ZN(II)2CYS6 TRANSCRIPTION FACTOR (EUROFUNG)"/>
    <property type="match status" value="1"/>
</dbReference>
<dbReference type="PROSITE" id="PS50048">
    <property type="entry name" value="ZN2_CY6_FUNGAL_2"/>
    <property type="match status" value="1"/>
</dbReference>
<comment type="subcellular location">
    <subcellularLocation>
        <location evidence="1">Nucleus</location>
    </subcellularLocation>
</comment>
<evidence type="ECO:0000256" key="5">
    <source>
        <dbReference type="ARBA" id="ARBA00023163"/>
    </source>
</evidence>
<name>A0AAJ0BZ14_9PEZI</name>
<dbReference type="Pfam" id="PF00172">
    <property type="entry name" value="Zn_clus"/>
    <property type="match status" value="1"/>
</dbReference>
<dbReference type="InterPro" id="IPR021858">
    <property type="entry name" value="Fun_TF"/>
</dbReference>
<evidence type="ECO:0000256" key="4">
    <source>
        <dbReference type="ARBA" id="ARBA00023125"/>
    </source>
</evidence>
<dbReference type="Gene3D" id="4.10.240.10">
    <property type="entry name" value="Zn(2)-C6 fungal-type DNA-binding domain"/>
    <property type="match status" value="1"/>
</dbReference>